<dbReference type="SUPFAM" id="SSF51735">
    <property type="entry name" value="NAD(P)-binding Rossmann-fold domains"/>
    <property type="match status" value="1"/>
</dbReference>
<keyword evidence="1" id="KW-0560">Oxidoreductase</keyword>
<dbReference type="InterPro" id="IPR036291">
    <property type="entry name" value="NAD(P)-bd_dom_sf"/>
</dbReference>
<dbReference type="Pfam" id="PF01408">
    <property type="entry name" value="GFO_IDH_MocA"/>
    <property type="match status" value="1"/>
</dbReference>
<reference evidence="4 5" key="1">
    <citation type="submission" date="2024-08" db="EMBL/GenBank/DDBJ databases">
        <title>Whole-genome sequencing of halo(alkali)philic microorganisms from hypersaline lakes.</title>
        <authorList>
            <person name="Sorokin D.Y."/>
            <person name="Merkel A.Y."/>
            <person name="Messina E."/>
            <person name="Yakimov M."/>
        </authorList>
    </citation>
    <scope>NUCLEOTIDE SEQUENCE [LARGE SCALE GENOMIC DNA]</scope>
    <source>
        <strain evidence="4 5">AB-hyl4</strain>
    </source>
</reference>
<feature type="domain" description="Gfo/Idh/MocA-like oxidoreductase N-terminal" evidence="2">
    <location>
        <begin position="2"/>
        <end position="118"/>
    </location>
</feature>
<evidence type="ECO:0000256" key="1">
    <source>
        <dbReference type="ARBA" id="ARBA00023002"/>
    </source>
</evidence>
<dbReference type="Gene3D" id="3.40.50.720">
    <property type="entry name" value="NAD(P)-binding Rossmann-like Domain"/>
    <property type="match status" value="1"/>
</dbReference>
<dbReference type="InterPro" id="IPR000683">
    <property type="entry name" value="Gfo/Idh/MocA-like_OxRdtase_N"/>
</dbReference>
<sequence>MKAALIGAGTICEQHLLGLNRLHDVQPVAVCDLSPVMARDTAERFNVQHAFTNHRDMLNRTMPDVVHVLTPPASHAAIVRDAIDAGAHVIVEKPVAPTYDVFRELYDHARRHDRCLVEDHNYRFNEPVRRLVALIDEGQLGHVREVELRLTLAIRSPDHRYADRNLPHASHQLPAGILHEFLTHLCYLLVHLLRVEPDAVRFDHVKAIWSNRGRDAPFRYDDLDAIVSLGQAHGRIRFTCHTAPDAFALTVHGTQGFAEADLFNPYVRLVRPRAGGRHLSPVVNAVAGGWSLLHAGPRHLAGKVLGRWSAYEGLHRFIEQTYHALALGNAPPVTFADMDAASRLLDALLQQQPQP</sequence>
<dbReference type="PANTHER" id="PTHR43818:SF11">
    <property type="entry name" value="BCDNA.GH03377"/>
    <property type="match status" value="1"/>
</dbReference>
<dbReference type="InterPro" id="IPR050463">
    <property type="entry name" value="Gfo/Idh/MocA_oxidrdct_glycsds"/>
</dbReference>
<evidence type="ECO:0000313" key="4">
    <source>
        <dbReference type="EMBL" id="MFA9479098.1"/>
    </source>
</evidence>
<name>A0ABV4U671_9BACT</name>
<protein>
    <submittedName>
        <fullName evidence="4">Gfo/Idh/MocA family protein</fullName>
    </submittedName>
</protein>
<proteinExistence type="predicted"/>
<dbReference type="SUPFAM" id="SSF55347">
    <property type="entry name" value="Glyceraldehyde-3-phosphate dehydrogenase-like, C-terminal domain"/>
    <property type="match status" value="1"/>
</dbReference>
<dbReference type="Gene3D" id="3.30.360.10">
    <property type="entry name" value="Dihydrodipicolinate Reductase, domain 2"/>
    <property type="match status" value="1"/>
</dbReference>
<accession>A0ABV4U671</accession>
<dbReference type="RefSeq" id="WP_425346025.1">
    <property type="nucleotide sequence ID" value="NZ_JBGUBD010000007.1"/>
</dbReference>
<dbReference type="EMBL" id="JBGUBD010000007">
    <property type="protein sequence ID" value="MFA9479098.1"/>
    <property type="molecule type" value="Genomic_DNA"/>
</dbReference>
<feature type="domain" description="GFO/IDH/MocA-like oxidoreductase" evidence="3">
    <location>
        <begin position="128"/>
        <end position="258"/>
    </location>
</feature>
<evidence type="ECO:0000313" key="5">
    <source>
        <dbReference type="Proteomes" id="UP001575105"/>
    </source>
</evidence>
<dbReference type="PANTHER" id="PTHR43818">
    <property type="entry name" value="BCDNA.GH03377"/>
    <property type="match status" value="1"/>
</dbReference>
<gene>
    <name evidence="4" type="ORF">ACERK3_12470</name>
</gene>
<organism evidence="4 5">
    <name type="scientific">Natronomicrosphaera hydrolytica</name>
    <dbReference type="NCBI Taxonomy" id="3242702"/>
    <lineage>
        <taxon>Bacteria</taxon>
        <taxon>Pseudomonadati</taxon>
        <taxon>Planctomycetota</taxon>
        <taxon>Phycisphaerae</taxon>
        <taxon>Phycisphaerales</taxon>
        <taxon>Phycisphaeraceae</taxon>
        <taxon>Natronomicrosphaera</taxon>
    </lineage>
</organism>
<evidence type="ECO:0000259" key="2">
    <source>
        <dbReference type="Pfam" id="PF01408"/>
    </source>
</evidence>
<keyword evidence="5" id="KW-1185">Reference proteome</keyword>
<dbReference type="Proteomes" id="UP001575105">
    <property type="component" value="Unassembled WGS sequence"/>
</dbReference>
<dbReference type="Pfam" id="PF22725">
    <property type="entry name" value="GFO_IDH_MocA_C3"/>
    <property type="match status" value="1"/>
</dbReference>
<comment type="caution">
    <text evidence="4">The sequence shown here is derived from an EMBL/GenBank/DDBJ whole genome shotgun (WGS) entry which is preliminary data.</text>
</comment>
<evidence type="ECO:0000259" key="3">
    <source>
        <dbReference type="Pfam" id="PF22725"/>
    </source>
</evidence>
<dbReference type="InterPro" id="IPR055170">
    <property type="entry name" value="GFO_IDH_MocA-like_dom"/>
</dbReference>